<feature type="region of interest" description="Disordered" evidence="1">
    <location>
        <begin position="1"/>
        <end position="39"/>
    </location>
</feature>
<evidence type="ECO:0000313" key="3">
    <source>
        <dbReference type="Proteomes" id="UP001168098"/>
    </source>
</evidence>
<evidence type="ECO:0000313" key="2">
    <source>
        <dbReference type="EMBL" id="KAJ9699464.1"/>
    </source>
</evidence>
<gene>
    <name evidence="2" type="ORF">PVL29_008178</name>
</gene>
<keyword evidence="3" id="KW-1185">Reference proteome</keyword>
<dbReference type="Proteomes" id="UP001168098">
    <property type="component" value="Unassembled WGS sequence"/>
</dbReference>
<evidence type="ECO:0000256" key="1">
    <source>
        <dbReference type="SAM" id="MobiDB-lite"/>
    </source>
</evidence>
<proteinExistence type="predicted"/>
<accession>A0AA39A415</accession>
<sequence length="96" mass="10602">MASGNLGKARSKAFKASRGKVSVSSAPLDQLNNESRMKKRSWFSSLRRSLMRGRMSQGLVKIGSSSSVESPLSPRRRKSSTTTQHHFHKVVSKVVT</sequence>
<feature type="compositionally biased region" description="Basic residues" evidence="1">
    <location>
        <begin position="9"/>
        <end position="18"/>
    </location>
</feature>
<protein>
    <submittedName>
        <fullName evidence="2">Uncharacterized protein</fullName>
    </submittedName>
</protein>
<comment type="caution">
    <text evidence="2">The sequence shown here is derived from an EMBL/GenBank/DDBJ whole genome shotgun (WGS) entry which is preliminary data.</text>
</comment>
<reference evidence="2 3" key="1">
    <citation type="journal article" date="2023" name="BMC Biotechnol.">
        <title>Vitis rotundifolia cv Carlos genome sequencing.</title>
        <authorList>
            <person name="Huff M."/>
            <person name="Hulse-Kemp A."/>
            <person name="Scheffler B."/>
            <person name="Youngblood R."/>
            <person name="Simpson S."/>
            <person name="Babiker E."/>
            <person name="Staton M."/>
        </authorList>
    </citation>
    <scope>NUCLEOTIDE SEQUENCE [LARGE SCALE GENOMIC DNA]</scope>
    <source>
        <tissue evidence="2">Leaf</tissue>
    </source>
</reference>
<name>A0AA39A415_VITRO</name>
<feature type="compositionally biased region" description="Low complexity" evidence="1">
    <location>
        <begin position="64"/>
        <end position="73"/>
    </location>
</feature>
<organism evidence="2 3">
    <name type="scientific">Vitis rotundifolia</name>
    <name type="common">Muscadine grape</name>
    <dbReference type="NCBI Taxonomy" id="103349"/>
    <lineage>
        <taxon>Eukaryota</taxon>
        <taxon>Viridiplantae</taxon>
        <taxon>Streptophyta</taxon>
        <taxon>Embryophyta</taxon>
        <taxon>Tracheophyta</taxon>
        <taxon>Spermatophyta</taxon>
        <taxon>Magnoliopsida</taxon>
        <taxon>eudicotyledons</taxon>
        <taxon>Gunneridae</taxon>
        <taxon>Pentapetalae</taxon>
        <taxon>rosids</taxon>
        <taxon>Vitales</taxon>
        <taxon>Vitaceae</taxon>
        <taxon>Viteae</taxon>
        <taxon>Vitis</taxon>
    </lineage>
</organism>
<feature type="region of interest" description="Disordered" evidence="1">
    <location>
        <begin position="55"/>
        <end position="96"/>
    </location>
</feature>
<feature type="compositionally biased region" description="Polar residues" evidence="1">
    <location>
        <begin position="22"/>
        <end position="34"/>
    </location>
</feature>
<dbReference type="AlphaFoldDB" id="A0AA39A415"/>
<feature type="compositionally biased region" description="Basic residues" evidence="1">
    <location>
        <begin position="74"/>
        <end position="96"/>
    </location>
</feature>
<dbReference type="EMBL" id="JARBHA010000006">
    <property type="protein sequence ID" value="KAJ9699464.1"/>
    <property type="molecule type" value="Genomic_DNA"/>
</dbReference>